<organism evidence="1 2">
    <name type="scientific">Halobacillus alkaliphilus</name>
    <dbReference type="NCBI Taxonomy" id="396056"/>
    <lineage>
        <taxon>Bacteria</taxon>
        <taxon>Bacillati</taxon>
        <taxon>Bacillota</taxon>
        <taxon>Bacilli</taxon>
        <taxon>Bacillales</taxon>
        <taxon>Bacillaceae</taxon>
        <taxon>Halobacillus</taxon>
    </lineage>
</organism>
<sequence length="273" mass="32144">MFCVHFSKRAEAISFLKAVDHTQGNWYLKEYNNHFAVLGETGSSLDWLYYQEAVDGLLMVIRDRKWLGWIEGVLKHRYYYVDQQEVQRILEIGHEFEDKPPKSLNLPDVNLKLRAAIQKYLSGDRNVDFDGLSVYCLEDLHSTVIEYTGLLIDEYKQEESFQLLLDSWRCRVHHKDTGIQLLHLLENGSLHYYHDEGNPLSESETLLYRRQYPDDSIKDLPLRWNITPALVHAPDELIIYSDKRNDSELELLMSIFEEKASWKPLSEFPFEIS</sequence>
<accession>A0A1I2NY93</accession>
<dbReference type="Proteomes" id="UP000198897">
    <property type="component" value="Unassembled WGS sequence"/>
</dbReference>
<reference evidence="2" key="1">
    <citation type="submission" date="2016-10" db="EMBL/GenBank/DDBJ databases">
        <authorList>
            <person name="Varghese N."/>
            <person name="Submissions S."/>
        </authorList>
    </citation>
    <scope>NUCLEOTIDE SEQUENCE [LARGE SCALE GENOMIC DNA]</scope>
    <source>
        <strain evidence="2">FP5</strain>
    </source>
</reference>
<evidence type="ECO:0000313" key="1">
    <source>
        <dbReference type="EMBL" id="SFG08473.1"/>
    </source>
</evidence>
<name>A0A1I2NY93_9BACI</name>
<protein>
    <submittedName>
        <fullName evidence="1">Putative sporulation protein YtxC</fullName>
    </submittedName>
</protein>
<dbReference type="AlphaFoldDB" id="A0A1I2NY93"/>
<dbReference type="Pfam" id="PF08812">
    <property type="entry name" value="YtxC"/>
    <property type="match status" value="1"/>
</dbReference>
<proteinExistence type="predicted"/>
<evidence type="ECO:0000313" key="2">
    <source>
        <dbReference type="Proteomes" id="UP000198897"/>
    </source>
</evidence>
<dbReference type="OrthoDB" id="2986513at2"/>
<gene>
    <name evidence="1" type="ORF">SAMN05216353_12222</name>
</gene>
<keyword evidence="2" id="KW-1185">Reference proteome</keyword>
<dbReference type="RefSeq" id="WP_089752322.1">
    <property type="nucleotide sequence ID" value="NZ_FOOG01000022.1"/>
</dbReference>
<dbReference type="InterPro" id="IPR014199">
    <property type="entry name" value="Spore_YtxC"/>
</dbReference>
<dbReference type="EMBL" id="FOOG01000022">
    <property type="protein sequence ID" value="SFG08473.1"/>
    <property type="molecule type" value="Genomic_DNA"/>
</dbReference>